<organism evidence="1 2">
    <name type="scientific">Panagrellus redivivus</name>
    <name type="common">Microworm</name>
    <dbReference type="NCBI Taxonomy" id="6233"/>
    <lineage>
        <taxon>Eukaryota</taxon>
        <taxon>Metazoa</taxon>
        <taxon>Ecdysozoa</taxon>
        <taxon>Nematoda</taxon>
        <taxon>Chromadorea</taxon>
        <taxon>Rhabditida</taxon>
        <taxon>Tylenchina</taxon>
        <taxon>Panagrolaimomorpha</taxon>
        <taxon>Panagrolaimoidea</taxon>
        <taxon>Panagrolaimidae</taxon>
        <taxon>Panagrellus</taxon>
    </lineage>
</organism>
<name>A0A7E4WA99_PANRE</name>
<dbReference type="Proteomes" id="UP000492821">
    <property type="component" value="Unassembled WGS sequence"/>
</dbReference>
<evidence type="ECO:0000313" key="1">
    <source>
        <dbReference type="Proteomes" id="UP000492821"/>
    </source>
</evidence>
<evidence type="ECO:0000313" key="2">
    <source>
        <dbReference type="WBParaSite" id="Pan_g8281.t1"/>
    </source>
</evidence>
<proteinExistence type="predicted"/>
<accession>A0A7E4WA99</accession>
<reference evidence="1" key="1">
    <citation type="journal article" date="2013" name="Genetics">
        <title>The draft genome and transcriptome of Panagrellus redivivus are shaped by the harsh demands of a free-living lifestyle.</title>
        <authorList>
            <person name="Srinivasan J."/>
            <person name="Dillman A.R."/>
            <person name="Macchietto M.G."/>
            <person name="Heikkinen L."/>
            <person name="Lakso M."/>
            <person name="Fracchia K.M."/>
            <person name="Antoshechkin I."/>
            <person name="Mortazavi A."/>
            <person name="Wong G."/>
            <person name="Sternberg P.W."/>
        </authorList>
    </citation>
    <scope>NUCLEOTIDE SEQUENCE [LARGE SCALE GENOMIC DNA]</scope>
    <source>
        <strain evidence="1">MT8872</strain>
    </source>
</reference>
<dbReference type="AlphaFoldDB" id="A0A7E4WA99"/>
<keyword evidence="1" id="KW-1185">Reference proteome</keyword>
<reference evidence="2" key="2">
    <citation type="submission" date="2020-10" db="UniProtKB">
        <authorList>
            <consortium name="WormBaseParasite"/>
        </authorList>
    </citation>
    <scope>IDENTIFICATION</scope>
</reference>
<protein>
    <submittedName>
        <fullName evidence="2">Nucleotidyltransferase</fullName>
    </submittedName>
</protein>
<sequence>MLSTDAVLPPMETKDMDFVDCREIYNFKKHVKDVMASQFNGIEVERIYGTRSDGKRYVFVNTKIIWYASRLIIEPFCYDSVKKLEPAIPVERVAFYFKDQLDAHIKKRIAELEGTIDSVDGQSIFGYATRRLSNPS</sequence>
<dbReference type="WBParaSite" id="Pan_g8281.t1">
    <property type="protein sequence ID" value="Pan_g8281.t1"/>
    <property type="gene ID" value="Pan_g8281"/>
</dbReference>